<evidence type="ECO:0000313" key="6">
    <source>
        <dbReference type="EMBL" id="OGK05722.1"/>
    </source>
</evidence>
<dbReference type="InterPro" id="IPR052528">
    <property type="entry name" value="Sugar_transport-like"/>
</dbReference>
<protein>
    <recommendedName>
        <fullName evidence="5">Major facilitator superfamily (MFS) profile domain-containing protein</fullName>
    </recommendedName>
</protein>
<evidence type="ECO:0000256" key="2">
    <source>
        <dbReference type="ARBA" id="ARBA00022989"/>
    </source>
</evidence>
<name>A0A1F7FGW8_UNCRA</name>
<feature type="transmembrane region" description="Helical" evidence="4">
    <location>
        <begin position="153"/>
        <end position="172"/>
    </location>
</feature>
<dbReference type="InterPro" id="IPR036259">
    <property type="entry name" value="MFS_trans_sf"/>
</dbReference>
<evidence type="ECO:0000256" key="3">
    <source>
        <dbReference type="ARBA" id="ARBA00023136"/>
    </source>
</evidence>
<dbReference type="PANTHER" id="PTHR23526:SF2">
    <property type="entry name" value="MAJOR FACILITATOR SUPERFAMILY (MFS) PROFILE DOMAIN-CONTAINING PROTEIN"/>
    <property type="match status" value="1"/>
</dbReference>
<keyword evidence="1 4" id="KW-0812">Transmembrane</keyword>
<organism evidence="6 7">
    <name type="scientific">Candidatus Raymondbacteria bacterium RIFOXYD12_FULL_49_13</name>
    <dbReference type="NCBI Taxonomy" id="1817890"/>
    <lineage>
        <taxon>Bacteria</taxon>
        <taxon>Raymondiibacteriota</taxon>
    </lineage>
</organism>
<dbReference type="AlphaFoldDB" id="A0A1F7FGW8"/>
<feature type="domain" description="Major facilitator superfamily (MFS) profile" evidence="5">
    <location>
        <begin position="227"/>
        <end position="443"/>
    </location>
</feature>
<dbReference type="SUPFAM" id="SSF103473">
    <property type="entry name" value="MFS general substrate transporter"/>
    <property type="match status" value="1"/>
</dbReference>
<evidence type="ECO:0000256" key="4">
    <source>
        <dbReference type="SAM" id="Phobius"/>
    </source>
</evidence>
<feature type="transmembrane region" description="Helical" evidence="4">
    <location>
        <begin position="296"/>
        <end position="314"/>
    </location>
</feature>
<feature type="transmembrane region" description="Helical" evidence="4">
    <location>
        <begin position="178"/>
        <end position="200"/>
    </location>
</feature>
<sequence length="443" mass="49745">MFQLSLRKAKNVVERSLIYSIYDGIFGSCMAGFTMEYFTPFILVLGAGPREVGLLAAIPSLAAALLQLFSADVTERVGSRRLVVTSFITLQVIALACIPLLIWAKLISTPLTILLVTLFGTFGAFAAPAWGSLMSDLVPPEKRGEYFGWRARLFGFITIAAMFGASFVISFAKKQDMALLGFSIIFSCAAIFRTVSRYFLGKMYEPPCKPTHEDYFNLVDFLKRVRVSNFARFVLFVASMTFAVSFCSPFFAVYMLNDLHFSYQTYIIIVSTPTIITLLMITRWGRLADKIGTIRVIRWTSGLIAAAPFFWLFIKNPVLLVLVQILGGFAWSGFSLSASNFIFDACSPAKRTRCIAYFNVLNGVFLFFGASLGGYFSTKVPALFGNKFLMLFLISSILRFLVAYAIPFRVKEVRQVETISNTDLFFSMLKFKVFFGFDRKLKY</sequence>
<accession>A0A1F7FGW8</accession>
<feature type="transmembrane region" description="Helical" evidence="4">
    <location>
        <begin position="82"/>
        <end position="104"/>
    </location>
</feature>
<feature type="transmembrane region" description="Helical" evidence="4">
    <location>
        <begin position="355"/>
        <end position="376"/>
    </location>
</feature>
<keyword evidence="3 4" id="KW-0472">Membrane</keyword>
<feature type="transmembrane region" description="Helical" evidence="4">
    <location>
        <begin position="388"/>
        <end position="406"/>
    </location>
</feature>
<feature type="transmembrane region" description="Helical" evidence="4">
    <location>
        <begin position="233"/>
        <end position="257"/>
    </location>
</feature>
<dbReference type="EMBL" id="MFYX01000050">
    <property type="protein sequence ID" value="OGK05722.1"/>
    <property type="molecule type" value="Genomic_DNA"/>
</dbReference>
<feature type="transmembrane region" description="Helical" evidence="4">
    <location>
        <begin position="320"/>
        <end position="343"/>
    </location>
</feature>
<evidence type="ECO:0000313" key="7">
    <source>
        <dbReference type="Proteomes" id="UP000179243"/>
    </source>
</evidence>
<dbReference type="Pfam" id="PF07690">
    <property type="entry name" value="MFS_1"/>
    <property type="match status" value="1"/>
</dbReference>
<evidence type="ECO:0000256" key="1">
    <source>
        <dbReference type="ARBA" id="ARBA00022692"/>
    </source>
</evidence>
<feature type="transmembrane region" description="Helical" evidence="4">
    <location>
        <begin position="21"/>
        <end position="46"/>
    </location>
</feature>
<dbReference type="GO" id="GO:0022857">
    <property type="term" value="F:transmembrane transporter activity"/>
    <property type="evidence" value="ECO:0007669"/>
    <property type="project" value="InterPro"/>
</dbReference>
<dbReference type="PROSITE" id="PS50850">
    <property type="entry name" value="MFS"/>
    <property type="match status" value="1"/>
</dbReference>
<evidence type="ECO:0000259" key="5">
    <source>
        <dbReference type="PROSITE" id="PS50850"/>
    </source>
</evidence>
<comment type="caution">
    <text evidence="6">The sequence shown here is derived from an EMBL/GenBank/DDBJ whole genome shotgun (WGS) entry which is preliminary data.</text>
</comment>
<reference evidence="6 7" key="1">
    <citation type="journal article" date="2016" name="Nat. Commun.">
        <title>Thousands of microbial genomes shed light on interconnected biogeochemical processes in an aquifer system.</title>
        <authorList>
            <person name="Anantharaman K."/>
            <person name="Brown C.T."/>
            <person name="Hug L.A."/>
            <person name="Sharon I."/>
            <person name="Castelle C.J."/>
            <person name="Probst A.J."/>
            <person name="Thomas B.C."/>
            <person name="Singh A."/>
            <person name="Wilkins M.J."/>
            <person name="Karaoz U."/>
            <person name="Brodie E.L."/>
            <person name="Williams K.H."/>
            <person name="Hubbard S.S."/>
            <person name="Banfield J.F."/>
        </authorList>
    </citation>
    <scope>NUCLEOTIDE SEQUENCE [LARGE SCALE GENOMIC DNA]</scope>
</reference>
<proteinExistence type="predicted"/>
<keyword evidence="2 4" id="KW-1133">Transmembrane helix</keyword>
<dbReference type="PANTHER" id="PTHR23526">
    <property type="entry name" value="INTEGRAL MEMBRANE TRANSPORT PROTEIN-RELATED"/>
    <property type="match status" value="1"/>
</dbReference>
<dbReference type="Proteomes" id="UP000179243">
    <property type="component" value="Unassembled WGS sequence"/>
</dbReference>
<feature type="transmembrane region" description="Helical" evidence="4">
    <location>
        <begin position="263"/>
        <end position="284"/>
    </location>
</feature>
<dbReference type="InterPro" id="IPR020846">
    <property type="entry name" value="MFS_dom"/>
</dbReference>
<feature type="transmembrane region" description="Helical" evidence="4">
    <location>
        <begin position="110"/>
        <end position="133"/>
    </location>
</feature>
<feature type="transmembrane region" description="Helical" evidence="4">
    <location>
        <begin position="52"/>
        <end position="70"/>
    </location>
</feature>
<dbReference type="InterPro" id="IPR011701">
    <property type="entry name" value="MFS"/>
</dbReference>
<gene>
    <name evidence="6" type="ORF">A2519_03995</name>
</gene>
<dbReference type="Gene3D" id="1.20.1250.20">
    <property type="entry name" value="MFS general substrate transporter like domains"/>
    <property type="match status" value="2"/>
</dbReference>